<reference evidence="2 3" key="1">
    <citation type="submission" date="2019-12" db="EMBL/GenBank/DDBJ databases">
        <authorList>
            <person name="Reyes-Prieto M."/>
        </authorList>
    </citation>
    <scope>NUCLEOTIDE SEQUENCE [LARGE SCALE GENOMIC DNA]</scope>
    <source>
        <strain evidence="2">HF14-78462</strain>
    </source>
</reference>
<dbReference type="GO" id="GO:0006749">
    <property type="term" value="P:glutathione metabolic process"/>
    <property type="evidence" value="ECO:0007669"/>
    <property type="project" value="TreeGrafter"/>
</dbReference>
<proteinExistence type="predicted"/>
<sequence>MTVNQNISLDSDPVLLEIFWNRLSSLVTEQAVNIIRTSFSPLVREAGDIATALFDRKGRMLAHGQTGTPGHLIPMTRTVLEFLAEFPIDTLKPGDVFITNDPWKTTGHFFDITVASPIFDGGTLIGFAASTAHHADIGGTGFGASANDVFEEGLFIPVCKMYDAGVRNDTLFRLIRANVREPDAVVGDLDAQNAANEAAGRAMRELIHEYAIHDLDAVVEEIFLRSERAARQALREVPNGSYTSVLNLDGYDEPIKVVLTLHIRDEEIEADFTGTSPQIRKGINVCENYTFGYVAFALRCAIGREIPHNFGSLSTFKLNAAPGLIVSCTFPAPVAARHLVGQMIPGLVLQTLAQAWPDKVMADGAGSVWGVTLNGQTREGRPYAAVALIAGGIGARSAKDGLSTMQYPTGTRCVPVEVLELEAPFVYYGKELLTDSGGAGRFRGGLGQRVTLEVVPEGSSCVVNLVCDKTRIGPQGLFDGLPGQIGRTLGRDGVPVHPKQRFVVEDSQYLVLETPGGGGYGDPRQRDRAAVRRDLALGYISEQAAREIYGLVD</sequence>
<dbReference type="InterPro" id="IPR045079">
    <property type="entry name" value="Oxoprolinase-like"/>
</dbReference>
<dbReference type="EC" id="6.4.1.8" evidence="2"/>
<evidence type="ECO:0000313" key="2">
    <source>
        <dbReference type="EMBL" id="CAA0108299.1"/>
    </source>
</evidence>
<dbReference type="RefSeq" id="WP_159600516.1">
    <property type="nucleotide sequence ID" value="NZ_CACSAS010000001.1"/>
</dbReference>
<evidence type="ECO:0000313" key="3">
    <source>
        <dbReference type="Proteomes" id="UP000433050"/>
    </source>
</evidence>
<dbReference type="AlphaFoldDB" id="A0A5S9PTT9"/>
<keyword evidence="2" id="KW-0436">Ligase</keyword>
<evidence type="ECO:0000259" key="1">
    <source>
        <dbReference type="Pfam" id="PF02538"/>
    </source>
</evidence>
<dbReference type="GO" id="GO:0016874">
    <property type="term" value="F:ligase activity"/>
    <property type="evidence" value="ECO:0007669"/>
    <property type="project" value="UniProtKB-KW"/>
</dbReference>
<gene>
    <name evidence="2" type="primary">apc4_3</name>
    <name evidence="2" type="ORF">STARVERO_03592</name>
</gene>
<name>A0A5S9PTT9_9HYPH</name>
<keyword evidence="3" id="KW-1185">Reference proteome</keyword>
<dbReference type="EMBL" id="CACSAS010000001">
    <property type="protein sequence ID" value="CAA0108299.1"/>
    <property type="molecule type" value="Genomic_DNA"/>
</dbReference>
<dbReference type="PANTHER" id="PTHR11365">
    <property type="entry name" value="5-OXOPROLINASE RELATED"/>
    <property type="match status" value="1"/>
</dbReference>
<dbReference type="GO" id="GO:0017168">
    <property type="term" value="F:5-oxoprolinase (ATP-hydrolyzing) activity"/>
    <property type="evidence" value="ECO:0007669"/>
    <property type="project" value="TreeGrafter"/>
</dbReference>
<dbReference type="PANTHER" id="PTHR11365:SF23">
    <property type="entry name" value="HYPOTHETICAL 5-OXOPROLINASE (EUROFUNG)-RELATED"/>
    <property type="match status" value="1"/>
</dbReference>
<dbReference type="Pfam" id="PF02538">
    <property type="entry name" value="Hydantoinase_B"/>
    <property type="match status" value="1"/>
</dbReference>
<dbReference type="InterPro" id="IPR003692">
    <property type="entry name" value="Hydantoinase_B"/>
</dbReference>
<dbReference type="GO" id="GO:0005829">
    <property type="term" value="C:cytosol"/>
    <property type="evidence" value="ECO:0007669"/>
    <property type="project" value="TreeGrafter"/>
</dbReference>
<feature type="domain" description="Hydantoinase B/oxoprolinase" evidence="1">
    <location>
        <begin position="12"/>
        <end position="523"/>
    </location>
</feature>
<organism evidence="2 3">
    <name type="scientific">Starkeya nomas</name>
    <dbReference type="NCBI Taxonomy" id="2666134"/>
    <lineage>
        <taxon>Bacteria</taxon>
        <taxon>Pseudomonadati</taxon>
        <taxon>Pseudomonadota</taxon>
        <taxon>Alphaproteobacteria</taxon>
        <taxon>Hyphomicrobiales</taxon>
        <taxon>Xanthobacteraceae</taxon>
        <taxon>Starkeya</taxon>
    </lineage>
</organism>
<protein>
    <submittedName>
        <fullName evidence="2">Acetophenone carboxylase delta subunit</fullName>
        <ecNumber evidence="2">6.4.1.8</ecNumber>
    </submittedName>
</protein>
<dbReference type="Proteomes" id="UP000433050">
    <property type="component" value="Unassembled WGS sequence"/>
</dbReference>
<accession>A0A5S9PTT9</accession>